<feature type="transmembrane region" description="Helical" evidence="8">
    <location>
        <begin position="289"/>
        <end position="308"/>
    </location>
</feature>
<dbReference type="CDD" id="cd06550">
    <property type="entry name" value="TM_ABC_iron-siderophores_like"/>
    <property type="match status" value="1"/>
</dbReference>
<name>A0ABP8GEL8_9SPHI</name>
<feature type="transmembrane region" description="Helical" evidence="8">
    <location>
        <begin position="95"/>
        <end position="117"/>
    </location>
</feature>
<dbReference type="EMBL" id="BAABFT010000005">
    <property type="protein sequence ID" value="GAA4322903.1"/>
    <property type="molecule type" value="Genomic_DNA"/>
</dbReference>
<feature type="transmembrane region" description="Helical" evidence="8">
    <location>
        <begin position="7"/>
        <end position="31"/>
    </location>
</feature>
<feature type="transmembrane region" description="Helical" evidence="8">
    <location>
        <begin position="157"/>
        <end position="179"/>
    </location>
</feature>
<dbReference type="InterPro" id="IPR037294">
    <property type="entry name" value="ABC_BtuC-like"/>
</dbReference>
<evidence type="ECO:0000256" key="2">
    <source>
        <dbReference type="ARBA" id="ARBA00007935"/>
    </source>
</evidence>
<dbReference type="SUPFAM" id="SSF81345">
    <property type="entry name" value="ABC transporter involved in vitamin B12 uptake, BtuC"/>
    <property type="match status" value="1"/>
</dbReference>
<evidence type="ECO:0000313" key="9">
    <source>
        <dbReference type="EMBL" id="GAA4322903.1"/>
    </source>
</evidence>
<evidence type="ECO:0000256" key="6">
    <source>
        <dbReference type="ARBA" id="ARBA00022989"/>
    </source>
</evidence>
<accession>A0ABP8GEL8</accession>
<feature type="transmembrane region" description="Helical" evidence="8">
    <location>
        <begin position="250"/>
        <end position="277"/>
    </location>
</feature>
<dbReference type="PANTHER" id="PTHR30472">
    <property type="entry name" value="FERRIC ENTEROBACTIN TRANSPORT SYSTEM PERMEASE PROTEIN"/>
    <property type="match status" value="1"/>
</dbReference>
<feature type="transmembrane region" description="Helical" evidence="8">
    <location>
        <begin position="123"/>
        <end position="145"/>
    </location>
</feature>
<evidence type="ECO:0000256" key="5">
    <source>
        <dbReference type="ARBA" id="ARBA00022692"/>
    </source>
</evidence>
<keyword evidence="5 8" id="KW-0812">Transmembrane</keyword>
<dbReference type="Proteomes" id="UP001500582">
    <property type="component" value="Unassembled WGS sequence"/>
</dbReference>
<keyword evidence="3" id="KW-0813">Transport</keyword>
<feature type="transmembrane region" description="Helical" evidence="8">
    <location>
        <begin position="199"/>
        <end position="219"/>
    </location>
</feature>
<keyword evidence="4" id="KW-1003">Cell membrane</keyword>
<comment type="similarity">
    <text evidence="2">Belongs to the binding-protein-dependent transport system permease family. FecCD subfamily.</text>
</comment>
<feature type="transmembrane region" description="Helical" evidence="8">
    <location>
        <begin position="320"/>
        <end position="337"/>
    </location>
</feature>
<comment type="subcellular location">
    <subcellularLocation>
        <location evidence="1">Cell membrane</location>
        <topology evidence="1">Multi-pass membrane protein</topology>
    </subcellularLocation>
</comment>
<evidence type="ECO:0000256" key="1">
    <source>
        <dbReference type="ARBA" id="ARBA00004651"/>
    </source>
</evidence>
<keyword evidence="10" id="KW-1185">Reference proteome</keyword>
<evidence type="ECO:0000313" key="10">
    <source>
        <dbReference type="Proteomes" id="UP001500582"/>
    </source>
</evidence>
<feature type="transmembrane region" description="Helical" evidence="8">
    <location>
        <begin position="65"/>
        <end position="86"/>
    </location>
</feature>
<comment type="caution">
    <text evidence="9">The sequence shown here is derived from an EMBL/GenBank/DDBJ whole genome shotgun (WGS) entry which is preliminary data.</text>
</comment>
<reference evidence="10" key="1">
    <citation type="journal article" date="2019" name="Int. J. Syst. Evol. Microbiol.">
        <title>The Global Catalogue of Microorganisms (GCM) 10K type strain sequencing project: providing services to taxonomists for standard genome sequencing and annotation.</title>
        <authorList>
            <consortium name="The Broad Institute Genomics Platform"/>
            <consortium name="The Broad Institute Genome Sequencing Center for Infectious Disease"/>
            <person name="Wu L."/>
            <person name="Ma J."/>
        </authorList>
    </citation>
    <scope>NUCLEOTIDE SEQUENCE [LARGE SCALE GENOMIC DNA]</scope>
    <source>
        <strain evidence="10">JCM 17705</strain>
    </source>
</reference>
<keyword evidence="6 8" id="KW-1133">Transmembrane helix</keyword>
<evidence type="ECO:0000256" key="8">
    <source>
        <dbReference type="SAM" id="Phobius"/>
    </source>
</evidence>
<dbReference type="Gene3D" id="1.10.3470.10">
    <property type="entry name" value="ABC transporter involved in vitamin B12 uptake, BtuC"/>
    <property type="match status" value="1"/>
</dbReference>
<organism evidence="9 10">
    <name type="scientific">Mucilaginibacter gynuensis</name>
    <dbReference type="NCBI Taxonomy" id="1302236"/>
    <lineage>
        <taxon>Bacteria</taxon>
        <taxon>Pseudomonadati</taxon>
        <taxon>Bacteroidota</taxon>
        <taxon>Sphingobacteriia</taxon>
        <taxon>Sphingobacteriales</taxon>
        <taxon>Sphingobacteriaceae</taxon>
        <taxon>Mucilaginibacter</taxon>
    </lineage>
</organism>
<dbReference type="RefSeq" id="WP_345211268.1">
    <property type="nucleotide sequence ID" value="NZ_BAABFT010000005.1"/>
</dbReference>
<gene>
    <name evidence="9" type="ORF">GCM10023149_23510</name>
</gene>
<evidence type="ECO:0000256" key="4">
    <source>
        <dbReference type="ARBA" id="ARBA00022475"/>
    </source>
</evidence>
<proteinExistence type="inferred from homology"/>
<dbReference type="Pfam" id="PF01032">
    <property type="entry name" value="FecCD"/>
    <property type="match status" value="1"/>
</dbReference>
<evidence type="ECO:0000256" key="3">
    <source>
        <dbReference type="ARBA" id="ARBA00022448"/>
    </source>
</evidence>
<dbReference type="PANTHER" id="PTHR30472:SF25">
    <property type="entry name" value="ABC TRANSPORTER PERMEASE PROTEIN MJ0876-RELATED"/>
    <property type="match status" value="1"/>
</dbReference>
<evidence type="ECO:0000256" key="7">
    <source>
        <dbReference type="ARBA" id="ARBA00023136"/>
    </source>
</evidence>
<protein>
    <submittedName>
        <fullName evidence="9">Iron ABC transporter permease</fullName>
    </submittedName>
</protein>
<dbReference type="InterPro" id="IPR000522">
    <property type="entry name" value="ABC_transptr_permease_BtuC"/>
</dbReference>
<sequence>MKKPLIYTLMTGTLVIAMLLALAIGAVHIPLPILIELLLSKTGITKPAAGSQFETILFVVRMPRVVLSLLVGAALGISGAAVQAIFRNPLAEPGLLGISAGASLAAVFVIVLQASFFTVLGGIFGYYVIAIGALTGATLTAFLIYQLSSTNGRPQIATMLLMGIAVNALCTAVTGLITANAEESELRNITFWMLGSLSGATWELIYAIFPFVMASLILLPLQGQKLNAFVLGERQAEQLGVKTKSVKRTVIMLSTMAVGACVAVSGIVGFVGLIVPHLVRLMGGVNNRFVLPASAILGATTLCLADLLARIVTAPIEQPIGVITALIGSPVFIFILLRDKNKISS</sequence>
<keyword evidence="7 8" id="KW-0472">Membrane</keyword>